<proteinExistence type="predicted"/>
<dbReference type="EMBL" id="JAEUBF010000734">
    <property type="protein sequence ID" value="KAH3675638.1"/>
    <property type="molecule type" value="Genomic_DNA"/>
</dbReference>
<sequence>MFSFEPSPFKTTVSSLVMVIEAAEPNNSGVAFSGFKSNSSLKTVPPVKIAISPKVFFLLSPKPGALTAHTEI</sequence>
<dbReference type="OrthoDB" id="5585039at2759"/>
<dbReference type="Proteomes" id="UP000769528">
    <property type="component" value="Unassembled WGS sequence"/>
</dbReference>
<gene>
    <name evidence="1" type="ORF">WICMUC_002555</name>
</gene>
<reference evidence="1" key="2">
    <citation type="submission" date="2021-01" db="EMBL/GenBank/DDBJ databases">
        <authorList>
            <person name="Schikora-Tamarit M.A."/>
        </authorList>
    </citation>
    <scope>NUCLEOTIDE SEQUENCE</scope>
    <source>
        <strain evidence="1">CBS6341</strain>
    </source>
</reference>
<name>A0A9P8PP01_9ASCO</name>
<dbReference type="AlphaFoldDB" id="A0A9P8PP01"/>
<keyword evidence="2" id="KW-1185">Reference proteome</keyword>
<evidence type="ECO:0000313" key="1">
    <source>
        <dbReference type="EMBL" id="KAH3675638.1"/>
    </source>
</evidence>
<organism evidence="1 2">
    <name type="scientific">Wickerhamomyces mucosus</name>
    <dbReference type="NCBI Taxonomy" id="1378264"/>
    <lineage>
        <taxon>Eukaryota</taxon>
        <taxon>Fungi</taxon>
        <taxon>Dikarya</taxon>
        <taxon>Ascomycota</taxon>
        <taxon>Saccharomycotina</taxon>
        <taxon>Saccharomycetes</taxon>
        <taxon>Phaffomycetales</taxon>
        <taxon>Wickerhamomycetaceae</taxon>
        <taxon>Wickerhamomyces</taxon>
    </lineage>
</organism>
<evidence type="ECO:0000313" key="2">
    <source>
        <dbReference type="Proteomes" id="UP000769528"/>
    </source>
</evidence>
<protein>
    <submittedName>
        <fullName evidence="1">Uncharacterized protein</fullName>
    </submittedName>
</protein>
<reference evidence="1" key="1">
    <citation type="journal article" date="2021" name="Open Biol.">
        <title>Shared evolutionary footprints suggest mitochondrial oxidative damage underlies multiple complex I losses in fungi.</title>
        <authorList>
            <person name="Schikora-Tamarit M.A."/>
            <person name="Marcet-Houben M."/>
            <person name="Nosek J."/>
            <person name="Gabaldon T."/>
        </authorList>
    </citation>
    <scope>NUCLEOTIDE SEQUENCE</scope>
    <source>
        <strain evidence="1">CBS6341</strain>
    </source>
</reference>
<comment type="caution">
    <text evidence="1">The sequence shown here is derived from an EMBL/GenBank/DDBJ whole genome shotgun (WGS) entry which is preliminary data.</text>
</comment>
<accession>A0A9P8PP01</accession>